<reference evidence="2" key="1">
    <citation type="submission" date="2011-12" db="EMBL/GenBank/DDBJ databases">
        <title>Complete sequence of Clostridium clariflavum DSM 19732.</title>
        <authorList>
            <consortium name="US DOE Joint Genome Institute"/>
            <person name="Lucas S."/>
            <person name="Han J."/>
            <person name="Lapidus A."/>
            <person name="Cheng J.-F."/>
            <person name="Goodwin L."/>
            <person name="Pitluck S."/>
            <person name="Peters L."/>
            <person name="Teshima H."/>
            <person name="Detter J.C."/>
            <person name="Han C."/>
            <person name="Tapia R."/>
            <person name="Land M."/>
            <person name="Hauser L."/>
            <person name="Kyrpides N."/>
            <person name="Ivanova N."/>
            <person name="Pagani I."/>
            <person name="Kitzmiller T."/>
            <person name="Lynd L."/>
            <person name="Izquierdo J."/>
            <person name="Woyke T."/>
        </authorList>
    </citation>
    <scope>NUCLEOTIDE SEQUENCE [LARGE SCALE GENOMIC DNA]</scope>
    <source>
        <strain evidence="2">DSM 19732 / NBRC 101661 / EBR45</strain>
    </source>
</reference>
<keyword evidence="2" id="KW-1185">Reference proteome</keyword>
<reference evidence="1 2" key="2">
    <citation type="journal article" date="2012" name="Stand. Genomic Sci.">
        <title>Complete Genome Sequence of Clostridium clariflavum DSM 19732.</title>
        <authorList>
            <person name="Izquierdo J.A."/>
            <person name="Goodwin L."/>
            <person name="Davenport K.W."/>
            <person name="Teshima H."/>
            <person name="Bruce D."/>
            <person name="Detter C."/>
            <person name="Tapia R."/>
            <person name="Han S."/>
            <person name="Land M."/>
            <person name="Hauser L."/>
            <person name="Jeffries C.D."/>
            <person name="Han J."/>
            <person name="Pitluck S."/>
            <person name="Nolan M."/>
            <person name="Chen A."/>
            <person name="Huntemann M."/>
            <person name="Mavromatis K."/>
            <person name="Mikhailova N."/>
            <person name="Liolios K."/>
            <person name="Woyke T."/>
            <person name="Lynd L.R."/>
        </authorList>
    </citation>
    <scope>NUCLEOTIDE SEQUENCE [LARGE SCALE GENOMIC DNA]</scope>
    <source>
        <strain evidence="2">DSM 19732 / NBRC 101661 / EBR45</strain>
    </source>
</reference>
<gene>
    <name evidence="1" type="ordered locus">Clocl_0089</name>
</gene>
<name>G8LZI1_ACECE</name>
<evidence type="ECO:0000313" key="1">
    <source>
        <dbReference type="EMBL" id="AEV66844.1"/>
    </source>
</evidence>
<dbReference type="HOGENOM" id="CLU_1737345_0_0_9"/>
<dbReference type="RefSeq" id="WP_014253482.1">
    <property type="nucleotide sequence ID" value="NC_016627.1"/>
</dbReference>
<sequence>MKRYITIKGDIIFKEYNSESWELIIAIYPEDVVPFYMELQLLASELSESFTVSSLNSSLGAIITFKGDGEESRIKLVNKKYKLELNNNDFGVVSMFLLKYYQDSYAPVSHIHIGLAKDDSIKGNGELTILASASAEPISGKEAKRILGID</sequence>
<accession>G8LZI1</accession>
<dbReference type="Proteomes" id="UP000005435">
    <property type="component" value="Chromosome"/>
</dbReference>
<evidence type="ECO:0000313" key="2">
    <source>
        <dbReference type="Proteomes" id="UP000005435"/>
    </source>
</evidence>
<dbReference type="AlphaFoldDB" id="G8LZI1"/>
<dbReference type="KEGG" id="ccl:Clocl_0089"/>
<dbReference type="EMBL" id="CP003065">
    <property type="protein sequence ID" value="AEV66844.1"/>
    <property type="molecule type" value="Genomic_DNA"/>
</dbReference>
<organism evidence="1 2">
    <name type="scientific">Acetivibrio clariflavus (strain DSM 19732 / NBRC 101661 / EBR45)</name>
    <name type="common">Clostridium clariflavum</name>
    <dbReference type="NCBI Taxonomy" id="720554"/>
    <lineage>
        <taxon>Bacteria</taxon>
        <taxon>Bacillati</taxon>
        <taxon>Bacillota</taxon>
        <taxon>Clostridia</taxon>
        <taxon>Eubacteriales</taxon>
        <taxon>Oscillospiraceae</taxon>
        <taxon>Acetivibrio</taxon>
    </lineage>
</organism>
<protein>
    <submittedName>
        <fullName evidence="1">Uncharacterized protein</fullName>
    </submittedName>
</protein>
<proteinExistence type="predicted"/>
<dbReference type="OrthoDB" id="9959076at2"/>